<feature type="compositionally biased region" description="Basic and acidic residues" evidence="7">
    <location>
        <begin position="735"/>
        <end position="746"/>
    </location>
</feature>
<feature type="compositionally biased region" description="Low complexity" evidence="7">
    <location>
        <begin position="569"/>
        <end position="584"/>
    </location>
</feature>
<feature type="compositionally biased region" description="Pro residues" evidence="7">
    <location>
        <begin position="395"/>
        <end position="406"/>
    </location>
</feature>
<feature type="compositionally biased region" description="Polar residues" evidence="7">
    <location>
        <begin position="537"/>
        <end position="551"/>
    </location>
</feature>
<dbReference type="InterPro" id="IPR036910">
    <property type="entry name" value="HMG_box_dom_sf"/>
</dbReference>
<keyword evidence="5 6" id="KW-0539">Nucleus</keyword>
<feature type="compositionally biased region" description="Basic residues" evidence="7">
    <location>
        <begin position="890"/>
        <end position="899"/>
    </location>
</feature>
<keyword evidence="1" id="KW-0597">Phosphoprotein</keyword>
<evidence type="ECO:0000313" key="11">
    <source>
        <dbReference type="Proteomes" id="UP001292094"/>
    </source>
</evidence>
<feature type="compositionally biased region" description="Low complexity" evidence="7">
    <location>
        <begin position="768"/>
        <end position="826"/>
    </location>
</feature>
<dbReference type="Pfam" id="PF00505">
    <property type="entry name" value="HMG_box"/>
    <property type="match status" value="1"/>
</dbReference>
<feature type="compositionally biased region" description="Acidic residues" evidence="7">
    <location>
        <begin position="686"/>
        <end position="702"/>
    </location>
</feature>
<evidence type="ECO:0000256" key="8">
    <source>
        <dbReference type="SAM" id="SignalP"/>
    </source>
</evidence>
<feature type="compositionally biased region" description="Polar residues" evidence="7">
    <location>
        <begin position="284"/>
        <end position="293"/>
    </location>
</feature>
<gene>
    <name evidence="10" type="ORF">Pmani_009404</name>
</gene>
<organism evidence="10 11">
    <name type="scientific">Petrolisthes manimaculis</name>
    <dbReference type="NCBI Taxonomy" id="1843537"/>
    <lineage>
        <taxon>Eukaryota</taxon>
        <taxon>Metazoa</taxon>
        <taxon>Ecdysozoa</taxon>
        <taxon>Arthropoda</taxon>
        <taxon>Crustacea</taxon>
        <taxon>Multicrustacea</taxon>
        <taxon>Malacostraca</taxon>
        <taxon>Eumalacostraca</taxon>
        <taxon>Eucarida</taxon>
        <taxon>Decapoda</taxon>
        <taxon>Pleocyemata</taxon>
        <taxon>Anomura</taxon>
        <taxon>Galatheoidea</taxon>
        <taxon>Porcellanidae</taxon>
        <taxon>Petrolisthes</taxon>
    </lineage>
</organism>
<dbReference type="GO" id="GO:0000977">
    <property type="term" value="F:RNA polymerase II transcription regulatory region sequence-specific DNA binding"/>
    <property type="evidence" value="ECO:0007669"/>
    <property type="project" value="TreeGrafter"/>
</dbReference>
<dbReference type="SUPFAM" id="SSF47095">
    <property type="entry name" value="HMG-box"/>
    <property type="match status" value="1"/>
</dbReference>
<feature type="compositionally biased region" description="Basic and acidic residues" evidence="7">
    <location>
        <begin position="371"/>
        <end position="381"/>
    </location>
</feature>
<proteinExistence type="predicted"/>
<dbReference type="InterPro" id="IPR009071">
    <property type="entry name" value="HMG_box_dom"/>
</dbReference>
<evidence type="ECO:0000256" key="7">
    <source>
        <dbReference type="SAM" id="MobiDB-lite"/>
    </source>
</evidence>
<dbReference type="Proteomes" id="UP001292094">
    <property type="component" value="Unassembled WGS sequence"/>
</dbReference>
<sequence length="941" mass="100856">MMINLMLVVVMRALERVAGCESEVEGGGEGEGEEAGVAAATLEDAPPPPDDVPQHPARRPMNAFLIFCKRHRAQVREKYPHLENRQVTKILGEWWADLPPHHKTSYTELARQYKEAFLRANPDFKWYKIPAQPPRPPPARPSNQKVPRCNPLPATDGAITFGKLADEAQMGGLSTLLSPAASSSVGSSATTSLTTTYTPTASANYTPVITHIPGPSPPGSFSTSSFSSPGGSLLSTTAAITTTNAAATTSMSTNTAATSLPSWQRLAPLPSVAATCNGPRASAPNETASSSLATIHPPPMNPHMPPKKRYLHENLLNSHVTPPPQPLPQPPPQPPPQVPPEIERSKATYDIPQKSPTEEHNILPGGWPGRPRVEYEGEGDRHQRHRPPNGCIPSPDAPHGPAPPTHQLPYPRSPSRDEQPLNLTTETTTFCASQQQIINKIVDKMCVAPNHNNAGVDNRSDFPRFFRPENLNNNNNEIEKPAFHKAIDARINGMCDVSLIVSKVSKTIDFVIDRAYDDEKDKKEKHHRDEGKGPPTQVETKTVSSTNGTTEAKQREEGECEGGDGGGRETVSSTNTNGVTVQNSRPRKRPKEDGSEEGEISQKKRREAGGRTGRSGGRGGAGMTGSRSRAPRACKGKIYEELISEGVLPAPRRARSRNTRLEESEGGGGNLEREEEEDNPQPPHQEEEEEEENEEEAIEEEETLHSKPSEGENGEGSVRRTEDGGRRGRRQLRRLHPDDFNLEARIEALPSLSLDEFTRRKKERKRTSSASSTPLSSSAPAATPTTSIPSQVASIGVVSSSSRVSAVADSTSDPLTAPPTSSSSSPPASPTPTAPRVGVTSSINGGNSSDGETTSSPTPSSSSSSQLSPSGESVGGVGAGGDGGPLIGSQRRKARKTTITRHDPDNAPLRRDTSVVEQSVLTSMGLAALAEVALSQPVMKL</sequence>
<dbReference type="Gene3D" id="1.10.30.10">
    <property type="entry name" value="High mobility group box domain"/>
    <property type="match status" value="1"/>
</dbReference>
<reference evidence="10" key="1">
    <citation type="submission" date="2023-11" db="EMBL/GenBank/DDBJ databases">
        <title>Genome assemblies of two species of porcelain crab, Petrolisthes cinctipes and Petrolisthes manimaculis (Anomura: Porcellanidae).</title>
        <authorList>
            <person name="Angst P."/>
        </authorList>
    </citation>
    <scope>NUCLEOTIDE SEQUENCE</scope>
    <source>
        <strain evidence="10">PB745_02</strain>
        <tissue evidence="10">Gill</tissue>
    </source>
</reference>
<dbReference type="SMART" id="SM00398">
    <property type="entry name" value="HMG"/>
    <property type="match status" value="1"/>
</dbReference>
<name>A0AAE1UDN2_9EUCA</name>
<feature type="region of interest" description="Disordered" evidence="7">
    <location>
        <begin position="519"/>
        <end position="913"/>
    </location>
</feature>
<dbReference type="PANTHER" id="PTHR13059:SF10">
    <property type="entry name" value="HMG BOX TRANSCRIPTION FACTOR BBX"/>
    <property type="match status" value="1"/>
</dbReference>
<keyword evidence="2" id="KW-0805">Transcription regulation</keyword>
<dbReference type="InterPro" id="IPR049523">
    <property type="entry name" value="BBX_HMG-box"/>
</dbReference>
<evidence type="ECO:0000259" key="9">
    <source>
        <dbReference type="PROSITE" id="PS50118"/>
    </source>
</evidence>
<evidence type="ECO:0000256" key="1">
    <source>
        <dbReference type="ARBA" id="ARBA00022553"/>
    </source>
</evidence>
<accession>A0AAE1UDN2</accession>
<dbReference type="EMBL" id="JAWZYT010000733">
    <property type="protein sequence ID" value="KAK4319667.1"/>
    <property type="molecule type" value="Genomic_DNA"/>
</dbReference>
<dbReference type="GO" id="GO:0005634">
    <property type="term" value="C:nucleus"/>
    <property type="evidence" value="ECO:0007669"/>
    <property type="project" value="UniProtKB-UniRule"/>
</dbReference>
<feature type="compositionally biased region" description="Low complexity" evidence="7">
    <location>
        <begin position="849"/>
        <end position="872"/>
    </location>
</feature>
<evidence type="ECO:0000256" key="6">
    <source>
        <dbReference type="PROSITE-ProRule" id="PRU00267"/>
    </source>
</evidence>
<feature type="chain" id="PRO_5042253312" description="HMG box domain-containing protein" evidence="8">
    <location>
        <begin position="20"/>
        <end position="941"/>
    </location>
</feature>
<dbReference type="PROSITE" id="PS50118">
    <property type="entry name" value="HMG_BOX_2"/>
    <property type="match status" value="1"/>
</dbReference>
<evidence type="ECO:0000256" key="2">
    <source>
        <dbReference type="ARBA" id="ARBA00023015"/>
    </source>
</evidence>
<dbReference type="GO" id="GO:0000981">
    <property type="term" value="F:DNA-binding transcription factor activity, RNA polymerase II-specific"/>
    <property type="evidence" value="ECO:0007669"/>
    <property type="project" value="TreeGrafter"/>
</dbReference>
<dbReference type="CDD" id="cd21989">
    <property type="entry name" value="HMG-box_HBP2"/>
    <property type="match status" value="1"/>
</dbReference>
<protein>
    <recommendedName>
        <fullName evidence="9">HMG box domain-containing protein</fullName>
    </recommendedName>
</protein>
<feature type="compositionally biased region" description="Basic and acidic residues" evidence="7">
    <location>
        <begin position="717"/>
        <end position="726"/>
    </location>
</feature>
<dbReference type="AlphaFoldDB" id="A0AAE1UDN2"/>
<feature type="compositionally biased region" description="Pro residues" evidence="7">
    <location>
        <begin position="321"/>
        <end position="339"/>
    </location>
</feature>
<dbReference type="InterPro" id="IPR052412">
    <property type="entry name" value="CC-Dev_Transcription_Reg"/>
</dbReference>
<evidence type="ECO:0000313" key="10">
    <source>
        <dbReference type="EMBL" id="KAK4319667.1"/>
    </source>
</evidence>
<feature type="region of interest" description="Disordered" evidence="7">
    <location>
        <begin position="274"/>
        <end position="420"/>
    </location>
</feature>
<evidence type="ECO:0000256" key="5">
    <source>
        <dbReference type="ARBA" id="ARBA00023242"/>
    </source>
</evidence>
<keyword evidence="3 6" id="KW-0238">DNA-binding</keyword>
<feature type="DNA-binding region" description="HMG box" evidence="6">
    <location>
        <begin position="57"/>
        <end position="125"/>
    </location>
</feature>
<feature type="compositionally biased region" description="Basic and acidic residues" evidence="7">
    <location>
        <begin position="900"/>
        <end position="913"/>
    </location>
</feature>
<dbReference type="PANTHER" id="PTHR13059">
    <property type="entry name" value="HMG-BOX TRANSCRIPTION FACTOR BBX"/>
    <property type="match status" value="1"/>
</dbReference>
<feature type="compositionally biased region" description="Gly residues" evidence="7">
    <location>
        <begin position="873"/>
        <end position="886"/>
    </location>
</feature>
<evidence type="ECO:0000256" key="3">
    <source>
        <dbReference type="ARBA" id="ARBA00023125"/>
    </source>
</evidence>
<feature type="signal peptide" evidence="8">
    <location>
        <begin position="1"/>
        <end position="19"/>
    </location>
</feature>
<feature type="compositionally biased region" description="Gly residues" evidence="7">
    <location>
        <begin position="610"/>
        <end position="623"/>
    </location>
</feature>
<evidence type="ECO:0000256" key="4">
    <source>
        <dbReference type="ARBA" id="ARBA00023163"/>
    </source>
</evidence>
<keyword evidence="8" id="KW-0732">Signal</keyword>
<feature type="domain" description="HMG box" evidence="9">
    <location>
        <begin position="57"/>
        <end position="125"/>
    </location>
</feature>
<feature type="compositionally biased region" description="Basic and acidic residues" evidence="7">
    <location>
        <begin position="519"/>
        <end position="532"/>
    </location>
</feature>
<keyword evidence="11" id="KW-1185">Reference proteome</keyword>
<keyword evidence="4" id="KW-0804">Transcription</keyword>
<comment type="caution">
    <text evidence="10">The sequence shown here is derived from an EMBL/GenBank/DDBJ whole genome shotgun (WGS) entry which is preliminary data.</text>
</comment>